<dbReference type="EMBL" id="BAABYW010000002">
    <property type="protein sequence ID" value="GAA6410905.1"/>
    <property type="molecule type" value="Genomic_DNA"/>
</dbReference>
<feature type="domain" description="HTH araC/xylS-type" evidence="4">
    <location>
        <begin position="28"/>
        <end position="126"/>
    </location>
</feature>
<comment type="caution">
    <text evidence="5">The sequence shown here is derived from an EMBL/GenBank/DDBJ whole genome shotgun (WGS) entry which is preliminary data.</text>
</comment>
<evidence type="ECO:0000256" key="2">
    <source>
        <dbReference type="ARBA" id="ARBA00023125"/>
    </source>
</evidence>
<dbReference type="Gene3D" id="1.10.10.60">
    <property type="entry name" value="Homeodomain-like"/>
    <property type="match status" value="2"/>
</dbReference>
<evidence type="ECO:0000313" key="6">
    <source>
        <dbReference type="Proteomes" id="UP001600943"/>
    </source>
</evidence>
<proteinExistence type="predicted"/>
<evidence type="ECO:0000259" key="4">
    <source>
        <dbReference type="PROSITE" id="PS01124"/>
    </source>
</evidence>
<dbReference type="PANTHER" id="PTHR43280">
    <property type="entry name" value="ARAC-FAMILY TRANSCRIPTIONAL REGULATOR"/>
    <property type="match status" value="1"/>
</dbReference>
<keyword evidence="1" id="KW-0805">Transcription regulation</keyword>
<gene>
    <name evidence="5" type="ORF">K040078D81_50220</name>
</gene>
<dbReference type="PANTHER" id="PTHR43280:SF2">
    <property type="entry name" value="HTH-TYPE TRANSCRIPTIONAL REGULATOR EXSA"/>
    <property type="match status" value="1"/>
</dbReference>
<keyword evidence="6" id="KW-1185">Reference proteome</keyword>
<evidence type="ECO:0000256" key="3">
    <source>
        <dbReference type="ARBA" id="ARBA00023163"/>
    </source>
</evidence>
<reference evidence="5 6" key="1">
    <citation type="submission" date="2024-04" db="EMBL/GenBank/DDBJ databases">
        <title>Defined microbial consortia suppress multidrug-resistant proinflammatory Enterobacteriaceae via ecological control.</title>
        <authorList>
            <person name="Furuichi M."/>
            <person name="Kawaguchi T."/>
            <person name="Pust M."/>
            <person name="Yasuma K."/>
            <person name="Plichta D."/>
            <person name="Hasegawa N."/>
            <person name="Ohya T."/>
            <person name="Bhattarai S."/>
            <person name="Sasajima S."/>
            <person name="Aoto Y."/>
            <person name="Tuganbaev T."/>
            <person name="Yaginuma M."/>
            <person name="Ueda M."/>
            <person name="Okahashi N."/>
            <person name="Amafuji K."/>
            <person name="Kiridooshi Y."/>
            <person name="Sugita K."/>
            <person name="Strazar M."/>
            <person name="Skelly A."/>
            <person name="Suda W."/>
            <person name="Hattori M."/>
            <person name="Nakamoto N."/>
            <person name="Caballero S."/>
            <person name="Norman J."/>
            <person name="Olle B."/>
            <person name="Tanoue T."/>
            <person name="Arita M."/>
            <person name="Bucci V."/>
            <person name="Atarashi K."/>
            <person name="Xavier R."/>
            <person name="Honda K."/>
        </authorList>
    </citation>
    <scope>NUCLEOTIDE SEQUENCE [LARGE SCALE GENOMIC DNA]</scope>
    <source>
        <strain evidence="6">k04-0078-D8-1</strain>
    </source>
</reference>
<dbReference type="PROSITE" id="PS01124">
    <property type="entry name" value="HTH_ARAC_FAMILY_2"/>
    <property type="match status" value="1"/>
</dbReference>
<dbReference type="InterPro" id="IPR009057">
    <property type="entry name" value="Homeodomain-like_sf"/>
</dbReference>
<dbReference type="Pfam" id="PF12833">
    <property type="entry name" value="HTH_18"/>
    <property type="match status" value="1"/>
</dbReference>
<dbReference type="SMART" id="SM00342">
    <property type="entry name" value="HTH_ARAC"/>
    <property type="match status" value="1"/>
</dbReference>
<keyword evidence="2" id="KW-0238">DNA-binding</keyword>
<evidence type="ECO:0000313" key="5">
    <source>
        <dbReference type="EMBL" id="GAA6410905.1"/>
    </source>
</evidence>
<protein>
    <recommendedName>
        <fullName evidence="4">HTH araC/xylS-type domain-containing protein</fullName>
    </recommendedName>
</protein>
<accession>A0ABQ0BHH2</accession>
<evidence type="ECO:0000256" key="1">
    <source>
        <dbReference type="ARBA" id="ARBA00023015"/>
    </source>
</evidence>
<organism evidence="5 6">
    <name type="scientific">Blautia hominis</name>
    <dbReference type="NCBI Taxonomy" id="2025493"/>
    <lineage>
        <taxon>Bacteria</taxon>
        <taxon>Bacillati</taxon>
        <taxon>Bacillota</taxon>
        <taxon>Clostridia</taxon>
        <taxon>Lachnospirales</taxon>
        <taxon>Lachnospiraceae</taxon>
        <taxon>Blautia</taxon>
    </lineage>
</organism>
<keyword evidence="3" id="KW-0804">Transcription</keyword>
<sequence>MDRTLQILTHCIDDLNGTSDPAYHHIVKDCLSFIEANYTEDINITKAALEIHVNADYMARILKKEYGLPFIQILTNTHLEKACSLLCNMDLSISEVSGRTGFRDFRYFGQVFKNRYKMAPREYRKTVKKKNTH</sequence>
<dbReference type="SUPFAM" id="SSF46689">
    <property type="entry name" value="Homeodomain-like"/>
    <property type="match status" value="1"/>
</dbReference>
<dbReference type="InterPro" id="IPR018060">
    <property type="entry name" value="HTH_AraC"/>
</dbReference>
<name>A0ABQ0BHH2_9FIRM</name>
<dbReference type="Proteomes" id="UP001600943">
    <property type="component" value="Unassembled WGS sequence"/>
</dbReference>